<dbReference type="EMBL" id="JANBPW010006918">
    <property type="protein sequence ID" value="KAJ1926618.1"/>
    <property type="molecule type" value="Genomic_DNA"/>
</dbReference>
<evidence type="ECO:0000313" key="2">
    <source>
        <dbReference type="Proteomes" id="UP001150603"/>
    </source>
</evidence>
<dbReference type="Proteomes" id="UP001150603">
    <property type="component" value="Unassembled WGS sequence"/>
</dbReference>
<keyword evidence="2" id="KW-1185">Reference proteome</keyword>
<reference evidence="1" key="1">
    <citation type="submission" date="2022-07" db="EMBL/GenBank/DDBJ databases">
        <title>Phylogenomic reconstructions and comparative analyses of Kickxellomycotina fungi.</title>
        <authorList>
            <person name="Reynolds N.K."/>
            <person name="Stajich J.E."/>
            <person name="Barry K."/>
            <person name="Grigoriev I.V."/>
            <person name="Crous P."/>
            <person name="Smith M.E."/>
        </authorList>
    </citation>
    <scope>NUCLEOTIDE SEQUENCE</scope>
    <source>
        <strain evidence="1">NRRL 5244</strain>
    </source>
</reference>
<sequence length="186" mass="21038">MPRLDGDSRVMVGRPVHKKLPIGDVESQAETILEMSQGDADDRTLFVLVTDPSTEGESLQGAVRAANRLILDQRTHARRILLVDQPSSGHTVSSSNDLAKSLISDPSVDMRVYDSIGFLAKMQREHYKYGLRYPNHPCIYSETKRCKKPERFFWCDSSRVGSKAHFFMADDILRNHFVSAIVLPLY</sequence>
<gene>
    <name evidence="1" type="ORF">FBU59_007298</name>
</gene>
<name>A0ACC1IXI7_9FUNG</name>
<accession>A0ACC1IXI7</accession>
<evidence type="ECO:0000313" key="1">
    <source>
        <dbReference type="EMBL" id="KAJ1926618.1"/>
    </source>
</evidence>
<protein>
    <submittedName>
        <fullName evidence="1">Uncharacterized protein</fullName>
    </submittedName>
</protein>
<organism evidence="1 2">
    <name type="scientific">Linderina macrospora</name>
    <dbReference type="NCBI Taxonomy" id="4868"/>
    <lineage>
        <taxon>Eukaryota</taxon>
        <taxon>Fungi</taxon>
        <taxon>Fungi incertae sedis</taxon>
        <taxon>Zoopagomycota</taxon>
        <taxon>Kickxellomycotina</taxon>
        <taxon>Kickxellomycetes</taxon>
        <taxon>Kickxellales</taxon>
        <taxon>Kickxellaceae</taxon>
        <taxon>Linderina</taxon>
    </lineage>
</organism>
<comment type="caution">
    <text evidence="1">The sequence shown here is derived from an EMBL/GenBank/DDBJ whole genome shotgun (WGS) entry which is preliminary data.</text>
</comment>
<proteinExistence type="predicted"/>